<organism evidence="1 2">
    <name type="scientific">Crossiella equi</name>
    <dbReference type="NCBI Taxonomy" id="130796"/>
    <lineage>
        <taxon>Bacteria</taxon>
        <taxon>Bacillati</taxon>
        <taxon>Actinomycetota</taxon>
        <taxon>Actinomycetes</taxon>
        <taxon>Pseudonocardiales</taxon>
        <taxon>Pseudonocardiaceae</taxon>
        <taxon>Crossiella</taxon>
    </lineage>
</organism>
<evidence type="ECO:0000313" key="2">
    <source>
        <dbReference type="Proteomes" id="UP001519363"/>
    </source>
</evidence>
<proteinExistence type="predicted"/>
<keyword evidence="2" id="KW-1185">Reference proteome</keyword>
<accession>A0ABS5A7G9</accession>
<sequence length="52" mass="5904">MPYETGVVVLMPEGYPVVHVANPSRIRYQRNPMLTHLLSGWGTGFRMSAWSL</sequence>
<evidence type="ECO:0000313" key="1">
    <source>
        <dbReference type="EMBL" id="MBP2471640.1"/>
    </source>
</evidence>
<name>A0ABS5A7G9_9PSEU</name>
<reference evidence="1 2" key="1">
    <citation type="submission" date="2021-03" db="EMBL/GenBank/DDBJ databases">
        <title>Sequencing the genomes of 1000 actinobacteria strains.</title>
        <authorList>
            <person name="Klenk H.-P."/>
        </authorList>
    </citation>
    <scope>NUCLEOTIDE SEQUENCE [LARGE SCALE GENOMIC DNA]</scope>
    <source>
        <strain evidence="1 2">DSM 44580</strain>
    </source>
</reference>
<gene>
    <name evidence="1" type="ORF">JOF53_000512</name>
</gene>
<protein>
    <submittedName>
        <fullName evidence="1">Uncharacterized protein</fullName>
    </submittedName>
</protein>
<dbReference type="EMBL" id="JAGIOO010000001">
    <property type="protein sequence ID" value="MBP2471640.1"/>
    <property type="molecule type" value="Genomic_DNA"/>
</dbReference>
<comment type="caution">
    <text evidence="1">The sequence shown here is derived from an EMBL/GenBank/DDBJ whole genome shotgun (WGS) entry which is preliminary data.</text>
</comment>
<dbReference type="Proteomes" id="UP001519363">
    <property type="component" value="Unassembled WGS sequence"/>
</dbReference>